<dbReference type="EMBL" id="LXQA011077327">
    <property type="protein sequence ID" value="MCI83871.1"/>
    <property type="molecule type" value="Genomic_DNA"/>
</dbReference>
<accession>A0A392VAB4</accession>
<proteinExistence type="predicted"/>
<evidence type="ECO:0000313" key="3">
    <source>
        <dbReference type="Proteomes" id="UP000265520"/>
    </source>
</evidence>
<keyword evidence="3" id="KW-1185">Reference proteome</keyword>
<evidence type="ECO:0000256" key="1">
    <source>
        <dbReference type="SAM" id="MobiDB-lite"/>
    </source>
</evidence>
<reference evidence="2 3" key="1">
    <citation type="journal article" date="2018" name="Front. Plant Sci.">
        <title>Red Clover (Trifolium pratense) and Zigzag Clover (T. medium) - A Picture of Genomic Similarities and Differences.</title>
        <authorList>
            <person name="Dluhosova J."/>
            <person name="Istvanek J."/>
            <person name="Nedelnik J."/>
            <person name="Repkova J."/>
        </authorList>
    </citation>
    <scope>NUCLEOTIDE SEQUENCE [LARGE SCALE GENOMIC DNA]</scope>
    <source>
        <strain evidence="3">cv. 10/8</strain>
        <tissue evidence="2">Leaf</tissue>
    </source>
</reference>
<sequence length="35" mass="3692">TTPPPVDVCCSRRRIAGHSTSSDQQVRLVAPSVGN</sequence>
<protein>
    <submittedName>
        <fullName evidence="2">Uncharacterized protein</fullName>
    </submittedName>
</protein>
<feature type="non-terminal residue" evidence="2">
    <location>
        <position position="1"/>
    </location>
</feature>
<organism evidence="2 3">
    <name type="scientific">Trifolium medium</name>
    <dbReference type="NCBI Taxonomy" id="97028"/>
    <lineage>
        <taxon>Eukaryota</taxon>
        <taxon>Viridiplantae</taxon>
        <taxon>Streptophyta</taxon>
        <taxon>Embryophyta</taxon>
        <taxon>Tracheophyta</taxon>
        <taxon>Spermatophyta</taxon>
        <taxon>Magnoliopsida</taxon>
        <taxon>eudicotyledons</taxon>
        <taxon>Gunneridae</taxon>
        <taxon>Pentapetalae</taxon>
        <taxon>rosids</taxon>
        <taxon>fabids</taxon>
        <taxon>Fabales</taxon>
        <taxon>Fabaceae</taxon>
        <taxon>Papilionoideae</taxon>
        <taxon>50 kb inversion clade</taxon>
        <taxon>NPAAA clade</taxon>
        <taxon>Hologalegina</taxon>
        <taxon>IRL clade</taxon>
        <taxon>Trifolieae</taxon>
        <taxon>Trifolium</taxon>
    </lineage>
</organism>
<feature type="region of interest" description="Disordered" evidence="1">
    <location>
        <begin position="14"/>
        <end position="35"/>
    </location>
</feature>
<comment type="caution">
    <text evidence="2">The sequence shown here is derived from an EMBL/GenBank/DDBJ whole genome shotgun (WGS) entry which is preliminary data.</text>
</comment>
<dbReference type="Proteomes" id="UP000265520">
    <property type="component" value="Unassembled WGS sequence"/>
</dbReference>
<dbReference type="AlphaFoldDB" id="A0A392VAB4"/>
<evidence type="ECO:0000313" key="2">
    <source>
        <dbReference type="EMBL" id="MCI83871.1"/>
    </source>
</evidence>
<name>A0A392VAB4_9FABA</name>